<dbReference type="InterPro" id="IPR013083">
    <property type="entry name" value="Znf_RING/FYVE/PHD"/>
</dbReference>
<evidence type="ECO:0000256" key="2">
    <source>
        <dbReference type="ARBA" id="ARBA00022723"/>
    </source>
</evidence>
<keyword evidence="2" id="KW-0479">Metal-binding</keyword>
<feature type="transmembrane region" description="Helical" evidence="7">
    <location>
        <begin position="138"/>
        <end position="161"/>
    </location>
</feature>
<dbReference type="EMBL" id="JTDY01005418">
    <property type="protein sequence ID" value="KOB67023.1"/>
    <property type="molecule type" value="Genomic_DNA"/>
</dbReference>
<dbReference type="SUPFAM" id="SSF57850">
    <property type="entry name" value="RING/U-box"/>
    <property type="match status" value="1"/>
</dbReference>
<feature type="compositionally biased region" description="Low complexity" evidence="6">
    <location>
        <begin position="270"/>
        <end position="283"/>
    </location>
</feature>
<dbReference type="STRING" id="104452.A0A0L7KUU0"/>
<name>A0A0L7KUU0_OPEBR</name>
<evidence type="ECO:0000256" key="7">
    <source>
        <dbReference type="SAM" id="Phobius"/>
    </source>
</evidence>
<organism evidence="8 9">
    <name type="scientific">Operophtera brumata</name>
    <name type="common">Winter moth</name>
    <name type="synonym">Phalaena brumata</name>
    <dbReference type="NCBI Taxonomy" id="104452"/>
    <lineage>
        <taxon>Eukaryota</taxon>
        <taxon>Metazoa</taxon>
        <taxon>Ecdysozoa</taxon>
        <taxon>Arthropoda</taxon>
        <taxon>Hexapoda</taxon>
        <taxon>Insecta</taxon>
        <taxon>Pterygota</taxon>
        <taxon>Neoptera</taxon>
        <taxon>Endopterygota</taxon>
        <taxon>Lepidoptera</taxon>
        <taxon>Glossata</taxon>
        <taxon>Ditrysia</taxon>
        <taxon>Geometroidea</taxon>
        <taxon>Geometridae</taxon>
        <taxon>Larentiinae</taxon>
        <taxon>Operophtera</taxon>
    </lineage>
</organism>
<evidence type="ECO:0000256" key="1">
    <source>
        <dbReference type="ARBA" id="ARBA00022679"/>
    </source>
</evidence>
<dbReference type="GO" id="GO:0005829">
    <property type="term" value="C:cytosol"/>
    <property type="evidence" value="ECO:0007669"/>
    <property type="project" value="TreeGrafter"/>
</dbReference>
<dbReference type="PANTHER" id="PTHR15067:SF4">
    <property type="entry name" value="E3 UBIQUITIN-PROTEIN LIGASE RNF8"/>
    <property type="match status" value="1"/>
</dbReference>
<keyword evidence="8" id="KW-0378">Hydrolase</keyword>
<keyword evidence="4" id="KW-0833">Ubl conjugation pathway</keyword>
<evidence type="ECO:0000313" key="9">
    <source>
        <dbReference type="Proteomes" id="UP000037510"/>
    </source>
</evidence>
<keyword evidence="3" id="KW-0863">Zinc-finger</keyword>
<dbReference type="GO" id="GO:0004519">
    <property type="term" value="F:endonuclease activity"/>
    <property type="evidence" value="ECO:0007669"/>
    <property type="project" value="UniProtKB-KW"/>
</dbReference>
<dbReference type="GO" id="GO:0003964">
    <property type="term" value="F:RNA-directed DNA polymerase activity"/>
    <property type="evidence" value="ECO:0007669"/>
    <property type="project" value="UniProtKB-KW"/>
</dbReference>
<dbReference type="GO" id="GO:0008270">
    <property type="term" value="F:zinc ion binding"/>
    <property type="evidence" value="ECO:0007669"/>
    <property type="project" value="UniProtKB-KW"/>
</dbReference>
<dbReference type="GO" id="GO:0016567">
    <property type="term" value="P:protein ubiquitination"/>
    <property type="evidence" value="ECO:0007669"/>
    <property type="project" value="TreeGrafter"/>
</dbReference>
<keyword evidence="7" id="KW-0812">Transmembrane</keyword>
<reference evidence="8 9" key="1">
    <citation type="journal article" date="2015" name="Genome Biol. Evol.">
        <title>The genome of winter moth (Operophtera brumata) provides a genomic perspective on sexual dimorphism and phenology.</title>
        <authorList>
            <person name="Derks M.F."/>
            <person name="Smit S."/>
            <person name="Salis L."/>
            <person name="Schijlen E."/>
            <person name="Bossers A."/>
            <person name="Mateman C."/>
            <person name="Pijl A.S."/>
            <person name="de Ridder D."/>
            <person name="Groenen M.A."/>
            <person name="Visser M.E."/>
            <person name="Megens H.J."/>
        </authorList>
    </citation>
    <scope>NUCLEOTIDE SEQUENCE [LARGE SCALE GENOMIC DNA]</scope>
    <source>
        <strain evidence="8">WM2013NL</strain>
        <tissue evidence="8">Head and thorax</tissue>
    </source>
</reference>
<comment type="caution">
    <text evidence="8">The sequence shown here is derived from an EMBL/GenBank/DDBJ whole genome shotgun (WGS) entry which is preliminary data.</text>
</comment>
<keyword evidence="7" id="KW-0472">Membrane</keyword>
<dbReference type="Gene3D" id="3.30.40.10">
    <property type="entry name" value="Zinc/RING finger domain, C3HC4 (zinc finger)"/>
    <property type="match status" value="1"/>
</dbReference>
<feature type="compositionally biased region" description="Basic and acidic residues" evidence="6">
    <location>
        <begin position="228"/>
        <end position="238"/>
    </location>
</feature>
<dbReference type="AlphaFoldDB" id="A0A0L7KUU0"/>
<feature type="region of interest" description="Disordered" evidence="6">
    <location>
        <begin position="270"/>
        <end position="295"/>
    </location>
</feature>
<evidence type="ECO:0000256" key="6">
    <source>
        <dbReference type="SAM" id="MobiDB-lite"/>
    </source>
</evidence>
<sequence>TFGLRGVVDYHPPSVTKYYISTFNVRSLLSEKRVIELEHALSGVKWDIIGISEVTREGFKIEDRVDYVLYYYGKKQGYANVTDLSCPGNTDAALPFLESEVELSIQKLKSDKSPGPDGVTNEMLSSSATAGGWAHVRLALLLGGILAAGSALLATAVLVGLPAGRDTFAFMAAESEVRVAERVAGGGAGARDPHGGVQQHAGVHGVARAAHAAATPAARAAGAPREAPSLHRARDAHHTQVCTHSTHRTHTHGGVQQHTGVHGVARAAHAAATPAARAAGTPREAPPKHRARDAHHTQDNCAICWEPMKEARKLPCAHLFHKYVPSPHPVGTLLACLSLVVPVPFSSCL</sequence>
<accession>A0A0L7KUU0</accession>
<dbReference type="GO" id="GO:0061630">
    <property type="term" value="F:ubiquitin protein ligase activity"/>
    <property type="evidence" value="ECO:0007669"/>
    <property type="project" value="TreeGrafter"/>
</dbReference>
<feature type="compositionally biased region" description="Low complexity" evidence="6">
    <location>
        <begin position="205"/>
        <end position="227"/>
    </location>
</feature>
<evidence type="ECO:0000256" key="5">
    <source>
        <dbReference type="ARBA" id="ARBA00022833"/>
    </source>
</evidence>
<keyword evidence="7" id="KW-1133">Transmembrane helix</keyword>
<protein>
    <submittedName>
        <fullName evidence="8">Endonuclease-reverse transcriptase</fullName>
    </submittedName>
</protein>
<evidence type="ECO:0000256" key="3">
    <source>
        <dbReference type="ARBA" id="ARBA00022771"/>
    </source>
</evidence>
<dbReference type="PANTHER" id="PTHR15067">
    <property type="entry name" value="E3 UBIQUITIN-PROTEIN LIGASE RNF8"/>
    <property type="match status" value="1"/>
</dbReference>
<evidence type="ECO:0000256" key="4">
    <source>
        <dbReference type="ARBA" id="ARBA00022786"/>
    </source>
</evidence>
<keyword evidence="9" id="KW-1185">Reference proteome</keyword>
<feature type="non-terminal residue" evidence="8">
    <location>
        <position position="1"/>
    </location>
</feature>
<keyword evidence="1" id="KW-0808">Transferase</keyword>
<proteinExistence type="predicted"/>
<gene>
    <name evidence="8" type="ORF">OBRU01_20424</name>
</gene>
<evidence type="ECO:0000313" key="8">
    <source>
        <dbReference type="EMBL" id="KOB67023.1"/>
    </source>
</evidence>
<keyword evidence="5" id="KW-0862">Zinc</keyword>
<keyword evidence="8" id="KW-0548">Nucleotidyltransferase</keyword>
<dbReference type="Proteomes" id="UP000037510">
    <property type="component" value="Unassembled WGS sequence"/>
</dbReference>
<dbReference type="GO" id="GO:0000151">
    <property type="term" value="C:ubiquitin ligase complex"/>
    <property type="evidence" value="ECO:0007669"/>
    <property type="project" value="TreeGrafter"/>
</dbReference>
<dbReference type="GO" id="GO:0006511">
    <property type="term" value="P:ubiquitin-dependent protein catabolic process"/>
    <property type="evidence" value="ECO:0007669"/>
    <property type="project" value="TreeGrafter"/>
</dbReference>
<feature type="region of interest" description="Disordered" evidence="6">
    <location>
        <begin position="205"/>
        <end position="256"/>
    </location>
</feature>
<keyword evidence="8" id="KW-0255">Endonuclease</keyword>
<keyword evidence="8" id="KW-0695">RNA-directed DNA polymerase</keyword>
<keyword evidence="8" id="KW-0540">Nuclease</keyword>